<evidence type="ECO:0000256" key="1">
    <source>
        <dbReference type="ARBA" id="ARBA00004123"/>
    </source>
</evidence>
<accession>A0A8J6GZQ9</accession>
<dbReference type="CDD" id="cd11465">
    <property type="entry name" value="bHLH_TS_scleraxis_like"/>
    <property type="match status" value="1"/>
</dbReference>
<evidence type="ECO:0000313" key="8">
    <source>
        <dbReference type="Proteomes" id="UP000719412"/>
    </source>
</evidence>
<comment type="subcellular location">
    <subcellularLocation>
        <location evidence="1">Nucleus</location>
    </subcellularLocation>
</comment>
<sequence length="169" mass="18877">MEFYGNSATKRKKFATNGMDEYGAPVRQRSQANARERDRTHSVNTAFSTLRTLIPTEPKDRKLSKIETLRLASSYINHLGTQLMAGPIDQPCLRLASKIDESTSRVCTFCIAHKKSPVSSPRGSTRFDPILLQKSDDYEYTPNFDGQIILNPGSPNAIFGPADLTAIYY</sequence>
<dbReference type="InterPro" id="IPR036638">
    <property type="entry name" value="HLH_DNA-bd_sf"/>
</dbReference>
<dbReference type="AlphaFoldDB" id="A0A8J6GZQ9"/>
<dbReference type="PANTHER" id="PTHR23349:SF42">
    <property type="entry name" value="BHLH DOMAIN-CONTAINING PROTEIN"/>
    <property type="match status" value="1"/>
</dbReference>
<gene>
    <name evidence="7" type="ORF">GEV33_013665</name>
</gene>
<reference evidence="7" key="1">
    <citation type="journal article" date="2020" name="J Insects Food Feed">
        <title>The yellow mealworm (Tenebrio molitor) genome: a resource for the emerging insects as food and feed industry.</title>
        <authorList>
            <person name="Eriksson T."/>
            <person name="Andere A."/>
            <person name="Kelstrup H."/>
            <person name="Emery V."/>
            <person name="Picard C."/>
        </authorList>
    </citation>
    <scope>NUCLEOTIDE SEQUENCE</scope>
    <source>
        <strain evidence="7">Stoneville</strain>
        <tissue evidence="7">Whole head</tissue>
    </source>
</reference>
<feature type="domain" description="BHLH" evidence="6">
    <location>
        <begin position="27"/>
        <end position="79"/>
    </location>
</feature>
<dbReference type="EMBL" id="JABDTM020028319">
    <property type="protein sequence ID" value="KAH0809125.1"/>
    <property type="molecule type" value="Genomic_DNA"/>
</dbReference>
<dbReference type="PROSITE" id="PS50888">
    <property type="entry name" value="BHLH"/>
    <property type="match status" value="1"/>
</dbReference>
<evidence type="ECO:0000256" key="3">
    <source>
        <dbReference type="ARBA" id="ARBA00023125"/>
    </source>
</evidence>
<dbReference type="Gene3D" id="4.10.280.10">
    <property type="entry name" value="Helix-loop-helix DNA-binding domain"/>
    <property type="match status" value="1"/>
</dbReference>
<dbReference type="InterPro" id="IPR011598">
    <property type="entry name" value="bHLH_dom"/>
</dbReference>
<comment type="caution">
    <text evidence="7">The sequence shown here is derived from an EMBL/GenBank/DDBJ whole genome shotgun (WGS) entry which is preliminary data.</text>
</comment>
<dbReference type="InterPro" id="IPR050283">
    <property type="entry name" value="E-box_TF_Regulators"/>
</dbReference>
<dbReference type="Proteomes" id="UP000719412">
    <property type="component" value="Unassembled WGS sequence"/>
</dbReference>
<keyword evidence="8" id="KW-1185">Reference proteome</keyword>
<keyword evidence="4" id="KW-0804">Transcription</keyword>
<dbReference type="SMART" id="SM00353">
    <property type="entry name" value="HLH"/>
    <property type="match status" value="1"/>
</dbReference>
<reference evidence="7" key="2">
    <citation type="submission" date="2021-08" db="EMBL/GenBank/DDBJ databases">
        <authorList>
            <person name="Eriksson T."/>
        </authorList>
    </citation>
    <scope>NUCLEOTIDE SEQUENCE</scope>
    <source>
        <strain evidence="7">Stoneville</strain>
        <tissue evidence="7">Whole head</tissue>
    </source>
</reference>
<dbReference type="GO" id="GO:0005634">
    <property type="term" value="C:nucleus"/>
    <property type="evidence" value="ECO:0007669"/>
    <property type="project" value="UniProtKB-SubCell"/>
</dbReference>
<organism evidence="7 8">
    <name type="scientific">Tenebrio molitor</name>
    <name type="common">Yellow mealworm beetle</name>
    <dbReference type="NCBI Taxonomy" id="7067"/>
    <lineage>
        <taxon>Eukaryota</taxon>
        <taxon>Metazoa</taxon>
        <taxon>Ecdysozoa</taxon>
        <taxon>Arthropoda</taxon>
        <taxon>Hexapoda</taxon>
        <taxon>Insecta</taxon>
        <taxon>Pterygota</taxon>
        <taxon>Neoptera</taxon>
        <taxon>Endopterygota</taxon>
        <taxon>Coleoptera</taxon>
        <taxon>Polyphaga</taxon>
        <taxon>Cucujiformia</taxon>
        <taxon>Tenebrionidae</taxon>
        <taxon>Tenebrio</taxon>
    </lineage>
</organism>
<dbReference type="GO" id="GO:0032502">
    <property type="term" value="P:developmental process"/>
    <property type="evidence" value="ECO:0007669"/>
    <property type="project" value="TreeGrafter"/>
</dbReference>
<dbReference type="GO" id="GO:0046983">
    <property type="term" value="F:protein dimerization activity"/>
    <property type="evidence" value="ECO:0007669"/>
    <property type="project" value="InterPro"/>
</dbReference>
<dbReference type="GO" id="GO:0000977">
    <property type="term" value="F:RNA polymerase II transcription regulatory region sequence-specific DNA binding"/>
    <property type="evidence" value="ECO:0007669"/>
    <property type="project" value="TreeGrafter"/>
</dbReference>
<dbReference type="FunFam" id="4.10.280.10:FF:000010">
    <property type="entry name" value="Scleraxis bHLH transcription factor"/>
    <property type="match status" value="1"/>
</dbReference>
<proteinExistence type="predicted"/>
<evidence type="ECO:0000256" key="5">
    <source>
        <dbReference type="ARBA" id="ARBA00023242"/>
    </source>
</evidence>
<evidence type="ECO:0000256" key="4">
    <source>
        <dbReference type="ARBA" id="ARBA00023163"/>
    </source>
</evidence>
<evidence type="ECO:0000313" key="7">
    <source>
        <dbReference type="EMBL" id="KAH0809125.1"/>
    </source>
</evidence>
<keyword evidence="2" id="KW-0805">Transcription regulation</keyword>
<dbReference type="PANTHER" id="PTHR23349">
    <property type="entry name" value="BASIC HELIX-LOOP-HELIX TRANSCRIPTION FACTOR, TWIST"/>
    <property type="match status" value="1"/>
</dbReference>
<keyword evidence="3" id="KW-0238">DNA-binding</keyword>
<keyword evidence="5" id="KW-0539">Nucleus</keyword>
<evidence type="ECO:0000256" key="2">
    <source>
        <dbReference type="ARBA" id="ARBA00023015"/>
    </source>
</evidence>
<evidence type="ECO:0000259" key="6">
    <source>
        <dbReference type="PROSITE" id="PS50888"/>
    </source>
</evidence>
<dbReference type="GO" id="GO:0000981">
    <property type="term" value="F:DNA-binding transcription factor activity, RNA polymerase II-specific"/>
    <property type="evidence" value="ECO:0007669"/>
    <property type="project" value="TreeGrafter"/>
</dbReference>
<dbReference type="Pfam" id="PF00010">
    <property type="entry name" value="HLH"/>
    <property type="match status" value="1"/>
</dbReference>
<dbReference type="SUPFAM" id="SSF47459">
    <property type="entry name" value="HLH, helix-loop-helix DNA-binding domain"/>
    <property type="match status" value="1"/>
</dbReference>
<protein>
    <recommendedName>
        <fullName evidence="6">BHLH domain-containing protein</fullName>
    </recommendedName>
</protein>
<name>A0A8J6GZQ9_TENMO</name>